<feature type="compositionally biased region" description="Basic and acidic residues" evidence="1">
    <location>
        <begin position="49"/>
        <end position="64"/>
    </location>
</feature>
<feature type="compositionally biased region" description="Polar residues" evidence="1">
    <location>
        <begin position="1"/>
        <end position="12"/>
    </location>
</feature>
<dbReference type="InterPro" id="IPR022081">
    <property type="entry name" value="DUF3631"/>
</dbReference>
<evidence type="ECO:0000256" key="1">
    <source>
        <dbReference type="SAM" id="MobiDB-lite"/>
    </source>
</evidence>
<protein>
    <submittedName>
        <fullName evidence="3">DUF3631 domain-containing protein</fullName>
    </submittedName>
</protein>
<dbReference type="RefSeq" id="WP_311626314.1">
    <property type="nucleotide sequence ID" value="NZ_JAVRFE010000041.1"/>
</dbReference>
<comment type="caution">
    <text evidence="3">The sequence shown here is derived from an EMBL/GenBank/DDBJ whole genome shotgun (WGS) entry which is preliminary data.</text>
</comment>
<feature type="domain" description="DUF3631" evidence="2">
    <location>
        <begin position="243"/>
        <end position="427"/>
    </location>
</feature>
<sequence>MTAQPTAASHQPTWPPVAIPGQVGAHRVAVPTGDRDTATPPRSATSASDTDHSPTENRSIESADRPVTPFVGPLTEGADLLGQLRSAIETFVVLPHRQALDAVTLWVAATHLQPAWQHAPRLAVVGPAKRCGKSRLLDVLHETVHDPFITVNSTPAAIFRSITANPPTLLVDEADTIFGSPKVAEKNEEMRGLLNSGHHRNRPTTRVAGNDHQPTKFRTFAMAALAGIGDLPDTIMDRSVVIRMRRRAPGESVRPYRSRRDTPALNALRQRLAAWLGPHLEEAADSEPVMPVEDRAADTWEPLIVVADLAGGPWPAWARTACQMMTAYEQGQEEDHGGLKIRILTDIRQVFASYGNPDALPTESLLAALRADTEGPWAEYGNGGLSARGLQLLLADYQIRSANHRFGDIGQRKGFSRSQFTDAWMRYCPSPAHTAP</sequence>
<dbReference type="Pfam" id="PF12307">
    <property type="entry name" value="DUF3631"/>
    <property type="match status" value="1"/>
</dbReference>
<proteinExistence type="predicted"/>
<feature type="region of interest" description="Disordered" evidence="1">
    <location>
        <begin position="1"/>
        <end position="69"/>
    </location>
</feature>
<name>A0ABU2TE79_9ACTN</name>
<accession>A0ABU2TE79</accession>
<organism evidence="3 4">
    <name type="scientific">Streptomyces mooreae</name>
    <dbReference type="NCBI Taxonomy" id="3075523"/>
    <lineage>
        <taxon>Bacteria</taxon>
        <taxon>Bacillati</taxon>
        <taxon>Actinomycetota</taxon>
        <taxon>Actinomycetes</taxon>
        <taxon>Kitasatosporales</taxon>
        <taxon>Streptomycetaceae</taxon>
        <taxon>Streptomyces</taxon>
    </lineage>
</organism>
<keyword evidence="4" id="KW-1185">Reference proteome</keyword>
<dbReference type="Proteomes" id="UP001180551">
    <property type="component" value="Unassembled WGS sequence"/>
</dbReference>
<dbReference type="EMBL" id="JAVRFE010000041">
    <property type="protein sequence ID" value="MDT0459227.1"/>
    <property type="molecule type" value="Genomic_DNA"/>
</dbReference>
<evidence type="ECO:0000313" key="3">
    <source>
        <dbReference type="EMBL" id="MDT0459227.1"/>
    </source>
</evidence>
<gene>
    <name evidence="3" type="ORF">RM550_26505</name>
</gene>
<evidence type="ECO:0000259" key="2">
    <source>
        <dbReference type="Pfam" id="PF12307"/>
    </source>
</evidence>
<reference evidence="3" key="1">
    <citation type="submission" date="2024-05" db="EMBL/GenBank/DDBJ databases">
        <title>30 novel species of actinomycetes from the DSMZ collection.</title>
        <authorList>
            <person name="Nouioui I."/>
        </authorList>
    </citation>
    <scope>NUCLEOTIDE SEQUENCE</scope>
    <source>
        <strain evidence="3">DSM 41527</strain>
    </source>
</reference>
<evidence type="ECO:0000313" key="4">
    <source>
        <dbReference type="Proteomes" id="UP001180551"/>
    </source>
</evidence>